<accession>A0AAC9QUT9</accession>
<gene>
    <name evidence="2" type="ORF">B2M23_11215</name>
</gene>
<dbReference type="AlphaFoldDB" id="A0AAC9QUT9"/>
<protein>
    <submittedName>
        <fullName evidence="2">Uncharacterized protein</fullName>
    </submittedName>
</protein>
<dbReference type="EMBL" id="CP019962">
    <property type="protein sequence ID" value="ARD66075.1"/>
    <property type="molecule type" value="Genomic_DNA"/>
</dbReference>
<sequence>MNYIAELNAFDRWLETNYLPALSELLWRKMVALFNRCGWAEWISVDNQRLMGLIQVKREATFIDYRNKLVEAGLIEYQKGKKGSPNRYKLISLSEVKNNNTFTSEAQSVVNTEVQSVVNPVVNPVVKTVDINKLKHKHKLKQKSIPPIVPHEEDAPKSVPRETVQYKKIADYWNSVCTELPKVQALNDNRKKAVRARVKEHGEETVLRVIALVKQSDFLCGRTGNNWNASFDWVMKPTNFVKVLEGNYTNKSPAPPNPPGTARSLDDLTDNPFLKIAMEEEMKNE</sequence>
<organism evidence="2 3">
    <name type="scientific">Eubacterium limosum</name>
    <dbReference type="NCBI Taxonomy" id="1736"/>
    <lineage>
        <taxon>Bacteria</taxon>
        <taxon>Bacillati</taxon>
        <taxon>Bacillota</taxon>
        <taxon>Clostridia</taxon>
        <taxon>Eubacteriales</taxon>
        <taxon>Eubacteriaceae</taxon>
        <taxon>Eubacterium</taxon>
    </lineage>
</organism>
<dbReference type="Proteomes" id="UP000192391">
    <property type="component" value="Chromosome"/>
</dbReference>
<reference evidence="3" key="1">
    <citation type="journal article" date="2017" name="Sci. Rep.">
        <title>Determination of the Genome and Primary Transcriptome of Syngas Fermenting Eubacterium limosum ATCC 8486.</title>
        <authorList>
            <person name="Song Y."/>
            <person name="Shin J."/>
            <person name="Jeong Y."/>
            <person name="Jin S."/>
            <person name="Lee J.K."/>
            <person name="Kim D.R."/>
            <person name="Kim S.C."/>
            <person name="Cho S."/>
            <person name="Cho B.K."/>
        </authorList>
    </citation>
    <scope>NUCLEOTIDE SEQUENCE [LARGE SCALE GENOMIC DNA]</scope>
    <source>
        <strain evidence="3">ATCC 8486</strain>
    </source>
</reference>
<dbReference type="KEGG" id="elim:B2M23_11215"/>
<proteinExistence type="predicted"/>
<evidence type="ECO:0000313" key="3">
    <source>
        <dbReference type="Proteomes" id="UP000192391"/>
    </source>
</evidence>
<evidence type="ECO:0000256" key="1">
    <source>
        <dbReference type="SAM" id="MobiDB-lite"/>
    </source>
</evidence>
<dbReference type="RefSeq" id="WP_052237416.1">
    <property type="nucleotide sequence ID" value="NZ_CP019962.1"/>
</dbReference>
<feature type="region of interest" description="Disordered" evidence="1">
    <location>
        <begin position="248"/>
        <end position="268"/>
    </location>
</feature>
<evidence type="ECO:0000313" key="2">
    <source>
        <dbReference type="EMBL" id="ARD66075.1"/>
    </source>
</evidence>
<name>A0AAC9QUT9_EUBLI</name>